<protein>
    <submittedName>
        <fullName evidence="1">Uncharacterized protein</fullName>
    </submittedName>
</protein>
<organism evidence="1 2">
    <name type="scientific">Acinetobacter tianfuensis</name>
    <dbReference type="NCBI Taxonomy" id="2419603"/>
    <lineage>
        <taxon>Bacteria</taxon>
        <taxon>Pseudomonadati</taxon>
        <taxon>Pseudomonadota</taxon>
        <taxon>Gammaproteobacteria</taxon>
        <taxon>Moraxellales</taxon>
        <taxon>Moraxellaceae</taxon>
        <taxon>Acinetobacter</taxon>
    </lineage>
</organism>
<evidence type="ECO:0000313" key="1">
    <source>
        <dbReference type="EMBL" id="RKG31316.1"/>
    </source>
</evidence>
<name>A0A3A8ECS5_9GAMM</name>
<proteinExistence type="predicted"/>
<sequence length="128" mass="13842">MKRSIFVAAALGISLESVYAYSSPTMQSLGNDDLSMVVGQAASAAMTADPYHLGLDQLRFNIQRLTRLDSGPAGSASSFDQIFKVNEDGEVWMSVQRGAISIGTIECSLSFDGLRQFGDALMSEIKFY</sequence>
<keyword evidence="2" id="KW-1185">Reference proteome</keyword>
<evidence type="ECO:0000313" key="2">
    <source>
        <dbReference type="Proteomes" id="UP000282388"/>
    </source>
</evidence>
<gene>
    <name evidence="1" type="ORF">D7V32_08740</name>
</gene>
<dbReference type="EMBL" id="RAXV01000016">
    <property type="protein sequence ID" value="RKG31316.1"/>
    <property type="molecule type" value="Genomic_DNA"/>
</dbReference>
<accession>A0A3A8ECS5</accession>
<dbReference type="AlphaFoldDB" id="A0A3A8ECS5"/>
<dbReference type="RefSeq" id="WP_120402505.1">
    <property type="nucleotide sequence ID" value="NZ_RAXV01000016.1"/>
</dbReference>
<comment type="caution">
    <text evidence="1">The sequence shown here is derived from an EMBL/GenBank/DDBJ whole genome shotgun (WGS) entry which is preliminary data.</text>
</comment>
<dbReference type="OrthoDB" id="6712333at2"/>
<dbReference type="Proteomes" id="UP000282388">
    <property type="component" value="Unassembled WGS sequence"/>
</dbReference>
<reference evidence="1 2" key="1">
    <citation type="submission" date="2018-09" db="EMBL/GenBank/DDBJ databases">
        <title>The draft genome of Acinetobacter spp. strains.</title>
        <authorList>
            <person name="Qin J."/>
            <person name="Feng Y."/>
            <person name="Zong Z."/>
        </authorList>
    </citation>
    <scope>NUCLEOTIDE SEQUENCE [LARGE SCALE GENOMIC DNA]</scope>
    <source>
        <strain evidence="1 2">WCHAc060012</strain>
    </source>
</reference>